<dbReference type="EMBL" id="JBHILJ010000001">
    <property type="protein sequence ID" value="MFB5735527.1"/>
    <property type="molecule type" value="Genomic_DNA"/>
</dbReference>
<dbReference type="PANTHER" id="PTHR30543">
    <property type="entry name" value="CHROMATE REDUCTASE"/>
    <property type="match status" value="1"/>
</dbReference>
<evidence type="ECO:0000313" key="2">
    <source>
        <dbReference type="EMBL" id="MFB5735527.1"/>
    </source>
</evidence>
<dbReference type="Pfam" id="PF03358">
    <property type="entry name" value="FMN_red"/>
    <property type="match status" value="1"/>
</dbReference>
<evidence type="ECO:0000313" key="3">
    <source>
        <dbReference type="Proteomes" id="UP001580391"/>
    </source>
</evidence>
<keyword evidence="2" id="KW-0560">Oxidoreductase</keyword>
<dbReference type="InterPro" id="IPR005025">
    <property type="entry name" value="FMN_Rdtase-like_dom"/>
</dbReference>
<reference evidence="2 3" key="1">
    <citation type="submission" date="2024-09" db="EMBL/GenBank/DDBJ databases">
        <title>Taxonomic and Genotyping Characterization of Leptospira Strains isolated from Multiple Sources in Colombia highlights the importance of intermediate species.</title>
        <authorList>
            <person name="Torres Higuera L."/>
            <person name="Rojas Tapias D."/>
            <person name="Jimenez Velasquez S."/>
            <person name="Renjifo Ibanez C."/>
        </authorList>
    </citation>
    <scope>NUCLEOTIDE SEQUENCE [LARGE SCALE GENOMIC DNA]</scope>
    <source>
        <strain evidence="2 3">Lep080</strain>
    </source>
</reference>
<sequence>MKKIRILAVSGSLRGRSFNAALLKAAQKLVSGETEIVFSSPLDRLPFFNADLDTENPPESVRTWRGELKSADAVLIASPEYAFAIPGVLKNALDWIVSSAELYGKPVGLINASPGYGGASKVQEMLVQLLKVLTAGLNDECLLRVASVNKKINAEGSITDLKTEEELRICLRNLEKFARDSAESAFLK</sequence>
<dbReference type="EC" id="1.-.-.-" evidence="2"/>
<dbReference type="GO" id="GO:0016491">
    <property type="term" value="F:oxidoreductase activity"/>
    <property type="evidence" value="ECO:0007669"/>
    <property type="project" value="UniProtKB-KW"/>
</dbReference>
<gene>
    <name evidence="2" type="ORF">ACE5IX_03350</name>
</gene>
<dbReference type="SUPFAM" id="SSF52218">
    <property type="entry name" value="Flavoproteins"/>
    <property type="match status" value="1"/>
</dbReference>
<dbReference type="RefSeq" id="WP_375516582.1">
    <property type="nucleotide sequence ID" value="NZ_JBHILI010000001.1"/>
</dbReference>
<comment type="caution">
    <text evidence="2">The sequence shown here is derived from an EMBL/GenBank/DDBJ whole genome shotgun (WGS) entry which is preliminary data.</text>
</comment>
<dbReference type="Gene3D" id="3.40.50.360">
    <property type="match status" value="1"/>
</dbReference>
<dbReference type="InterPro" id="IPR029039">
    <property type="entry name" value="Flavoprotein-like_sf"/>
</dbReference>
<organism evidence="2 3">
    <name type="scientific">Leptospira wolffii</name>
    <dbReference type="NCBI Taxonomy" id="409998"/>
    <lineage>
        <taxon>Bacteria</taxon>
        <taxon>Pseudomonadati</taxon>
        <taxon>Spirochaetota</taxon>
        <taxon>Spirochaetia</taxon>
        <taxon>Leptospirales</taxon>
        <taxon>Leptospiraceae</taxon>
        <taxon>Leptospira</taxon>
    </lineage>
</organism>
<dbReference type="PANTHER" id="PTHR30543:SF21">
    <property type="entry name" value="NAD(P)H-DEPENDENT FMN REDUCTASE LOT6"/>
    <property type="match status" value="1"/>
</dbReference>
<dbReference type="Proteomes" id="UP001580391">
    <property type="component" value="Unassembled WGS sequence"/>
</dbReference>
<feature type="domain" description="NADPH-dependent FMN reductase-like" evidence="1">
    <location>
        <begin position="5"/>
        <end position="134"/>
    </location>
</feature>
<keyword evidence="3" id="KW-1185">Reference proteome</keyword>
<evidence type="ECO:0000259" key="1">
    <source>
        <dbReference type="Pfam" id="PF03358"/>
    </source>
</evidence>
<accession>A0ABV5BJN9</accession>
<protein>
    <submittedName>
        <fullName evidence="2">NADPH-dependent FMN reductase</fullName>
        <ecNumber evidence="2">1.-.-.-</ecNumber>
    </submittedName>
</protein>
<dbReference type="InterPro" id="IPR050712">
    <property type="entry name" value="NAD(P)H-dep_reductase"/>
</dbReference>
<proteinExistence type="predicted"/>
<name>A0ABV5BJN9_9LEPT</name>